<organism evidence="3 4">
    <name type="scientific">Sphingomonas jejuensis</name>
    <dbReference type="NCBI Taxonomy" id="904715"/>
    <lineage>
        <taxon>Bacteria</taxon>
        <taxon>Pseudomonadati</taxon>
        <taxon>Pseudomonadota</taxon>
        <taxon>Alphaproteobacteria</taxon>
        <taxon>Sphingomonadales</taxon>
        <taxon>Sphingomonadaceae</taxon>
        <taxon>Sphingomonas</taxon>
    </lineage>
</organism>
<dbReference type="RefSeq" id="WP_167952343.1">
    <property type="nucleotide sequence ID" value="NZ_JAATJE010000001.1"/>
</dbReference>
<reference evidence="3 4" key="1">
    <citation type="submission" date="2020-03" db="EMBL/GenBank/DDBJ databases">
        <title>Genomic Encyclopedia of Type Strains, Phase IV (KMG-IV): sequencing the most valuable type-strain genomes for metagenomic binning, comparative biology and taxonomic classification.</title>
        <authorList>
            <person name="Goeker M."/>
        </authorList>
    </citation>
    <scope>NUCLEOTIDE SEQUENCE [LARGE SCALE GENOMIC DNA]</scope>
    <source>
        <strain evidence="3 4">DSM 27651</strain>
    </source>
</reference>
<evidence type="ECO:0000256" key="2">
    <source>
        <dbReference type="SAM" id="SignalP"/>
    </source>
</evidence>
<accession>A0ABX0XI03</accession>
<gene>
    <name evidence="3" type="ORF">GGR88_000328</name>
</gene>
<name>A0ABX0XI03_9SPHN</name>
<evidence type="ECO:0000313" key="4">
    <source>
        <dbReference type="Proteomes" id="UP000734218"/>
    </source>
</evidence>
<dbReference type="Pfam" id="PF09476">
    <property type="entry name" value="Pilus_CpaD"/>
    <property type="match status" value="1"/>
</dbReference>
<feature type="chain" id="PRO_5046482415" evidence="2">
    <location>
        <begin position="23"/>
        <end position="214"/>
    </location>
</feature>
<protein>
    <submittedName>
        <fullName evidence="3">Pilus assembly protein CpaD</fullName>
    </submittedName>
</protein>
<feature type="region of interest" description="Disordered" evidence="1">
    <location>
        <begin position="174"/>
        <end position="214"/>
    </location>
</feature>
<dbReference type="Proteomes" id="UP000734218">
    <property type="component" value="Unassembled WGS sequence"/>
</dbReference>
<evidence type="ECO:0000313" key="3">
    <source>
        <dbReference type="EMBL" id="NJC32854.1"/>
    </source>
</evidence>
<dbReference type="InterPro" id="IPR019027">
    <property type="entry name" value="Pilus_biogenesis_CpaD-related"/>
</dbReference>
<proteinExistence type="predicted"/>
<dbReference type="EMBL" id="JAATJE010000001">
    <property type="protein sequence ID" value="NJC32854.1"/>
    <property type="molecule type" value="Genomic_DNA"/>
</dbReference>
<comment type="caution">
    <text evidence="3">The sequence shown here is derived from an EMBL/GenBank/DDBJ whole genome shotgun (WGS) entry which is preliminary data.</text>
</comment>
<feature type="signal peptide" evidence="2">
    <location>
        <begin position="1"/>
        <end position="22"/>
    </location>
</feature>
<keyword evidence="4" id="KW-1185">Reference proteome</keyword>
<evidence type="ECO:0000256" key="1">
    <source>
        <dbReference type="SAM" id="MobiDB-lite"/>
    </source>
</evidence>
<feature type="compositionally biased region" description="Basic and acidic residues" evidence="1">
    <location>
        <begin position="193"/>
        <end position="214"/>
    </location>
</feature>
<keyword evidence="2" id="KW-0732">Signal</keyword>
<sequence length="214" mass="22435">MTKHLRASTALLLALGTMPLAGCITSNPGIESIKQPIVSRTDHVFDAATGGGATLAPGEAQRLSGWFETIGLRYGDRVGIDDRSGLNNEVTRQEVAAVASRWGIDVAPTAGPTAGEVTPGAVRVVVSRTAAIVPNCPDWTGAPYPDFTASTTSNYGCATNRNLAAMVADPQDLVRGREPGRSVDANPSKALKLYRDRTPTGFEDGLRRESTGGN</sequence>